<feature type="non-terminal residue" evidence="1">
    <location>
        <position position="1"/>
    </location>
</feature>
<name>A0A401TNJ3_CHIPU</name>
<protein>
    <submittedName>
        <fullName evidence="1">Uncharacterized protein</fullName>
    </submittedName>
</protein>
<evidence type="ECO:0000313" key="2">
    <source>
        <dbReference type="Proteomes" id="UP000287033"/>
    </source>
</evidence>
<evidence type="ECO:0000313" key="1">
    <source>
        <dbReference type="EMBL" id="GCC44182.1"/>
    </source>
</evidence>
<gene>
    <name evidence="1" type="ORF">chiPu_0028299</name>
</gene>
<accession>A0A401TNJ3</accession>
<keyword evidence="2" id="KW-1185">Reference proteome</keyword>
<dbReference type="EMBL" id="BEZZ01128490">
    <property type="protein sequence ID" value="GCC44182.1"/>
    <property type="molecule type" value="Genomic_DNA"/>
</dbReference>
<reference evidence="1 2" key="1">
    <citation type="journal article" date="2018" name="Nat. Ecol. Evol.">
        <title>Shark genomes provide insights into elasmobranch evolution and the origin of vertebrates.</title>
        <authorList>
            <person name="Hara Y"/>
            <person name="Yamaguchi K"/>
            <person name="Onimaru K"/>
            <person name="Kadota M"/>
            <person name="Koyanagi M"/>
            <person name="Keeley SD"/>
            <person name="Tatsumi K"/>
            <person name="Tanaka K"/>
            <person name="Motone F"/>
            <person name="Kageyama Y"/>
            <person name="Nozu R"/>
            <person name="Adachi N"/>
            <person name="Nishimura O"/>
            <person name="Nakagawa R"/>
            <person name="Tanegashima C"/>
            <person name="Kiyatake I"/>
            <person name="Matsumoto R"/>
            <person name="Murakumo K"/>
            <person name="Nishida K"/>
            <person name="Terakita A"/>
            <person name="Kuratani S"/>
            <person name="Sato K"/>
            <person name="Hyodo S Kuraku.S."/>
        </authorList>
    </citation>
    <scope>NUCLEOTIDE SEQUENCE [LARGE SCALE GENOMIC DNA]</scope>
</reference>
<dbReference type="Proteomes" id="UP000287033">
    <property type="component" value="Unassembled WGS sequence"/>
</dbReference>
<dbReference type="AlphaFoldDB" id="A0A401TNJ3"/>
<proteinExistence type="predicted"/>
<comment type="caution">
    <text evidence="1">The sequence shown here is derived from an EMBL/GenBank/DDBJ whole genome shotgun (WGS) entry which is preliminary data.</text>
</comment>
<sequence>ADQFDIELAAQRRHADAERDLHRDLTARSEQFLAAPFERQGIEDARAARIFRRIVIVEKPHRAGIAGIVVERRVAITRADHEIADIFQAADGLVAIEQAKDLALHHAADCAERNQRLVDDVEAEGADVEIDDVADLADAVDLRGPALDVVDTDQSGIEIGHHARAGPAGIDLAEGALAELQRVADAETPVGVLETGEDLASGRADHVAVGEGKHGLAIGDETADRAAMDLALDHGLDRKAAADQIALEHRRIDDAGAALVRIDLDDTGRHDTTVRQIQERRHQLVLLLRMVLQLGALHPVPHEDEDAGPRPVLDRRIEQRARSERLRLGMVPPFRRVTVAVPDQIAADRRRIDRL</sequence>
<organism evidence="1 2">
    <name type="scientific">Chiloscyllium punctatum</name>
    <name type="common">Brownbanded bambooshark</name>
    <name type="synonym">Hemiscyllium punctatum</name>
    <dbReference type="NCBI Taxonomy" id="137246"/>
    <lineage>
        <taxon>Eukaryota</taxon>
        <taxon>Metazoa</taxon>
        <taxon>Chordata</taxon>
        <taxon>Craniata</taxon>
        <taxon>Vertebrata</taxon>
        <taxon>Chondrichthyes</taxon>
        <taxon>Elasmobranchii</taxon>
        <taxon>Galeomorphii</taxon>
        <taxon>Galeoidea</taxon>
        <taxon>Orectolobiformes</taxon>
        <taxon>Hemiscylliidae</taxon>
        <taxon>Chiloscyllium</taxon>
    </lineage>
</organism>
<feature type="non-terminal residue" evidence="1">
    <location>
        <position position="355"/>
    </location>
</feature>